<gene>
    <name evidence="1" type="ORF">Bccel_2258</name>
</gene>
<sequence length="322" mass="36315" precursor="true">MSRCKNIIVFLAIFYSVLYFHSISFADQGNFIQKVIKQGDDVVISFRYQKNTDMHVVIGKCGINQMVNFKKIYLEKNSSDQVSPVIGKKAQLFMQACTDWLGPYMVKALDNGDGGGCAFTGGWHSIKCDKKYYKTGKTFSFDVKSNDVIVKENTVTKGAVIIQITNLIRGYNTIKSERGILREEIQIEADNGQFDINIKTTALEDILLMKYYGLQTQNYGWKGGIQYNNGDMNSIKKYSESGPKKDVGVINSFSLWSEDKKHILFCSINDKIGIGTFKNIPDNLPTIFTESYGKTYFNLINGNGVHLLSGENITLEGRYVFL</sequence>
<accession>A0A0L6JMK7</accession>
<proteinExistence type="predicted"/>
<dbReference type="RefSeq" id="WP_036947362.1">
    <property type="nucleotide sequence ID" value="NZ_KN050765.1"/>
</dbReference>
<dbReference type="OrthoDB" id="2083482at2"/>
<dbReference type="Proteomes" id="UP000036923">
    <property type="component" value="Unassembled WGS sequence"/>
</dbReference>
<dbReference type="EMBL" id="LGTC01000001">
    <property type="protein sequence ID" value="KNY26993.1"/>
    <property type="molecule type" value="Genomic_DNA"/>
</dbReference>
<keyword evidence="2" id="KW-1185">Reference proteome</keyword>
<name>A0A0L6JMK7_9FIRM</name>
<dbReference type="AlphaFoldDB" id="A0A0L6JMK7"/>
<evidence type="ECO:0000313" key="1">
    <source>
        <dbReference type="EMBL" id="KNY26993.1"/>
    </source>
</evidence>
<comment type="caution">
    <text evidence="1">The sequence shown here is derived from an EMBL/GenBank/DDBJ whole genome shotgun (WGS) entry which is preliminary data.</text>
</comment>
<dbReference type="eggNOG" id="ENOG502ZC1Z">
    <property type="taxonomic scope" value="Bacteria"/>
</dbReference>
<evidence type="ECO:0000313" key="2">
    <source>
        <dbReference type="Proteomes" id="UP000036923"/>
    </source>
</evidence>
<protein>
    <submittedName>
        <fullName evidence="1">Uncharacterized protein</fullName>
    </submittedName>
</protein>
<organism evidence="1 2">
    <name type="scientific">Pseudobacteroides cellulosolvens ATCC 35603 = DSM 2933</name>
    <dbReference type="NCBI Taxonomy" id="398512"/>
    <lineage>
        <taxon>Bacteria</taxon>
        <taxon>Bacillati</taxon>
        <taxon>Bacillota</taxon>
        <taxon>Clostridia</taxon>
        <taxon>Eubacteriales</taxon>
        <taxon>Oscillospiraceae</taxon>
        <taxon>Pseudobacteroides</taxon>
    </lineage>
</organism>
<reference evidence="2" key="1">
    <citation type="submission" date="2015-07" db="EMBL/GenBank/DDBJ databases">
        <title>Near-Complete Genome Sequence of the Cellulolytic Bacterium Bacteroides (Pseudobacteroides) cellulosolvens ATCC 35603.</title>
        <authorList>
            <person name="Dassa B."/>
            <person name="Utturkar S.M."/>
            <person name="Klingeman D.M."/>
            <person name="Hurt R.A."/>
            <person name="Keller M."/>
            <person name="Xu J."/>
            <person name="Reddy Y.H.K."/>
            <person name="Borovok I."/>
            <person name="Grinberg I.R."/>
            <person name="Lamed R."/>
            <person name="Zhivin O."/>
            <person name="Bayer E.A."/>
            <person name="Brown S.D."/>
        </authorList>
    </citation>
    <scope>NUCLEOTIDE SEQUENCE [LARGE SCALE GENOMIC DNA]</scope>
    <source>
        <strain evidence="2">DSM 2933</strain>
    </source>
</reference>